<reference evidence="4" key="1">
    <citation type="journal article" date="2019" name="Int. J. Syst. Evol. Microbiol.">
        <title>The Global Catalogue of Microorganisms (GCM) 10K type strain sequencing project: providing services to taxonomists for standard genome sequencing and annotation.</title>
        <authorList>
            <consortium name="The Broad Institute Genomics Platform"/>
            <consortium name="The Broad Institute Genome Sequencing Center for Infectious Disease"/>
            <person name="Wu L."/>
            <person name="Ma J."/>
        </authorList>
    </citation>
    <scope>NUCLEOTIDE SEQUENCE [LARGE SCALE GENOMIC DNA]</scope>
    <source>
        <strain evidence="4">JCM 32105</strain>
    </source>
</reference>
<gene>
    <name evidence="3" type="ORF">GCM10023093_05410</name>
</gene>
<feature type="domain" description="HMA" evidence="2">
    <location>
        <begin position="21"/>
        <end position="88"/>
    </location>
</feature>
<dbReference type="InterPro" id="IPR036163">
    <property type="entry name" value="HMA_dom_sf"/>
</dbReference>
<keyword evidence="4" id="KW-1185">Reference proteome</keyword>
<evidence type="ECO:0000256" key="1">
    <source>
        <dbReference type="SAM" id="SignalP"/>
    </source>
</evidence>
<organism evidence="3 4">
    <name type="scientific">Nemorincola caseinilytica</name>
    <dbReference type="NCBI Taxonomy" id="2054315"/>
    <lineage>
        <taxon>Bacteria</taxon>
        <taxon>Pseudomonadati</taxon>
        <taxon>Bacteroidota</taxon>
        <taxon>Chitinophagia</taxon>
        <taxon>Chitinophagales</taxon>
        <taxon>Chitinophagaceae</taxon>
        <taxon>Nemorincola</taxon>
    </lineage>
</organism>
<evidence type="ECO:0000259" key="2">
    <source>
        <dbReference type="PROSITE" id="PS50846"/>
    </source>
</evidence>
<dbReference type="CDD" id="cd00371">
    <property type="entry name" value="HMA"/>
    <property type="match status" value="1"/>
</dbReference>
<accession>A0ABP8N4G6</accession>
<evidence type="ECO:0000313" key="3">
    <source>
        <dbReference type="EMBL" id="GAA4461193.1"/>
    </source>
</evidence>
<dbReference type="Proteomes" id="UP001500067">
    <property type="component" value="Unassembled WGS sequence"/>
</dbReference>
<dbReference type="RefSeq" id="WP_345078160.1">
    <property type="nucleotide sequence ID" value="NZ_BAABFA010000005.1"/>
</dbReference>
<protein>
    <recommendedName>
        <fullName evidence="2">HMA domain-containing protein</fullName>
    </recommendedName>
</protein>
<proteinExistence type="predicted"/>
<dbReference type="EMBL" id="BAABFA010000005">
    <property type="protein sequence ID" value="GAA4461193.1"/>
    <property type="molecule type" value="Genomic_DNA"/>
</dbReference>
<sequence length="179" mass="19299">MKKIIFVCILLWSTPSIAQIRSATLVASGLTCSMCSKAIFKALEAVPSVKAVDVDIERSSYAIAFKDGATISLDEIKAAVENAGFFVASLQVTASFTQTKVANDTHLELGGSVFHFVNVPEQVVNGEKTITVIDKDFLPAKDRKKYTKHTKLTCFETGHAAACCPGGADAQKRIYHVTI</sequence>
<dbReference type="Pfam" id="PF00403">
    <property type="entry name" value="HMA"/>
    <property type="match status" value="1"/>
</dbReference>
<dbReference type="InterPro" id="IPR006121">
    <property type="entry name" value="HMA_dom"/>
</dbReference>
<dbReference type="PROSITE" id="PS50846">
    <property type="entry name" value="HMA_2"/>
    <property type="match status" value="1"/>
</dbReference>
<dbReference type="Gene3D" id="3.30.70.100">
    <property type="match status" value="1"/>
</dbReference>
<feature type="signal peptide" evidence="1">
    <location>
        <begin position="1"/>
        <end position="18"/>
    </location>
</feature>
<feature type="chain" id="PRO_5046931507" description="HMA domain-containing protein" evidence="1">
    <location>
        <begin position="19"/>
        <end position="179"/>
    </location>
</feature>
<keyword evidence="1" id="KW-0732">Signal</keyword>
<name>A0ABP8N4G6_9BACT</name>
<comment type="caution">
    <text evidence="3">The sequence shown here is derived from an EMBL/GenBank/DDBJ whole genome shotgun (WGS) entry which is preliminary data.</text>
</comment>
<evidence type="ECO:0000313" key="4">
    <source>
        <dbReference type="Proteomes" id="UP001500067"/>
    </source>
</evidence>
<dbReference type="SUPFAM" id="SSF55008">
    <property type="entry name" value="HMA, heavy metal-associated domain"/>
    <property type="match status" value="1"/>
</dbReference>